<sequence>MSAPAALRVPVALAGSTSPLQLVDYALKATQLKTLCLACGLPTSGTKDVLTSRLEEAVLSARRPKGRPTARRILSVDMGLRNLAYSLIVPSGPLLSAPSAPPLKETHFLSSQRFRQPPHVILEAWRRSDVASEGTTQIVEREQWAPAAMANLTLELVRDRLLPMNPTHVVIERQRFRSGGSSAVQEWTLRVNTLEAMIHSTFRTLKEMGHWSGEVISVAPVRVGPFWVGAAGEVDAVSAETQSPLELETEFLQRTEQKLSIKTKNKMAKTRNKKAKIDLVGNWLQVEGILNPPSTQHEVKRTMKLYLDRVLGVRRKKGADKLQEAAEESRKLDDLADCLLQGMAFIKWEENRNMLAREGPNSILESPEQAFRTVMHYDGR</sequence>
<organism evidence="2 3">
    <name type="scientific">Apiospora kogelbergensis</name>
    <dbReference type="NCBI Taxonomy" id="1337665"/>
    <lineage>
        <taxon>Eukaryota</taxon>
        <taxon>Fungi</taxon>
        <taxon>Dikarya</taxon>
        <taxon>Ascomycota</taxon>
        <taxon>Pezizomycotina</taxon>
        <taxon>Sordariomycetes</taxon>
        <taxon>Xylariomycetidae</taxon>
        <taxon>Amphisphaeriales</taxon>
        <taxon>Apiosporaceae</taxon>
        <taxon>Apiospora</taxon>
    </lineage>
</organism>
<dbReference type="InterPro" id="IPR039197">
    <property type="entry name" value="Mrs1/Cce1"/>
</dbReference>
<dbReference type="GO" id="GO:0070336">
    <property type="term" value="F:flap-structured DNA binding"/>
    <property type="evidence" value="ECO:0007669"/>
    <property type="project" value="TreeGrafter"/>
</dbReference>
<evidence type="ECO:0000313" key="3">
    <source>
        <dbReference type="Proteomes" id="UP001392437"/>
    </source>
</evidence>
<accession>A0AAW0R722</accession>
<dbReference type="GO" id="GO:0004520">
    <property type="term" value="F:DNA endonuclease activity"/>
    <property type="evidence" value="ECO:0007669"/>
    <property type="project" value="TreeGrafter"/>
</dbReference>
<dbReference type="PROSITE" id="PS50800">
    <property type="entry name" value="SAP"/>
    <property type="match status" value="1"/>
</dbReference>
<dbReference type="EMBL" id="JAQQWP010000002">
    <property type="protein sequence ID" value="KAK8129659.1"/>
    <property type="molecule type" value="Genomic_DNA"/>
</dbReference>
<dbReference type="InterPro" id="IPR003034">
    <property type="entry name" value="SAP_dom"/>
</dbReference>
<protein>
    <recommendedName>
        <fullName evidence="1">SAP domain-containing protein</fullName>
    </recommendedName>
</protein>
<dbReference type="InterPro" id="IPR015242">
    <property type="entry name" value="Ydc2_cat"/>
</dbReference>
<dbReference type="InterPro" id="IPR036397">
    <property type="entry name" value="RNaseH_sf"/>
</dbReference>
<dbReference type="PANTHER" id="PTHR28072:SF1">
    <property type="entry name" value="CRUCIFORM CUTTING ENDONUCLEASE 1, MITOCHONDRIAL-RELATED"/>
    <property type="match status" value="1"/>
</dbReference>
<reference evidence="2 3" key="1">
    <citation type="submission" date="2023-01" db="EMBL/GenBank/DDBJ databases">
        <title>Analysis of 21 Apiospora genomes using comparative genomics revels a genus with tremendous synthesis potential of carbohydrate active enzymes and secondary metabolites.</title>
        <authorList>
            <person name="Sorensen T."/>
        </authorList>
    </citation>
    <scope>NUCLEOTIDE SEQUENCE [LARGE SCALE GENOMIC DNA]</scope>
    <source>
        <strain evidence="2 3">CBS 117206</strain>
    </source>
</reference>
<name>A0AAW0R722_9PEZI</name>
<evidence type="ECO:0000259" key="1">
    <source>
        <dbReference type="PROSITE" id="PS50800"/>
    </source>
</evidence>
<dbReference type="GO" id="GO:0000402">
    <property type="term" value="F:crossed form four-way junction DNA binding"/>
    <property type="evidence" value="ECO:0007669"/>
    <property type="project" value="TreeGrafter"/>
</dbReference>
<proteinExistence type="predicted"/>
<dbReference type="Gene3D" id="3.30.420.10">
    <property type="entry name" value="Ribonuclease H-like superfamily/Ribonuclease H"/>
    <property type="match status" value="1"/>
</dbReference>
<dbReference type="CDD" id="cd16963">
    <property type="entry name" value="CCE1"/>
    <property type="match status" value="1"/>
</dbReference>
<feature type="domain" description="SAP" evidence="1">
    <location>
        <begin position="24"/>
        <end position="58"/>
    </location>
</feature>
<dbReference type="Proteomes" id="UP001392437">
    <property type="component" value="Unassembled WGS sequence"/>
</dbReference>
<evidence type="ECO:0000313" key="2">
    <source>
        <dbReference type="EMBL" id="KAK8129659.1"/>
    </source>
</evidence>
<dbReference type="Pfam" id="PF09159">
    <property type="entry name" value="Ydc2-catalyt"/>
    <property type="match status" value="1"/>
</dbReference>
<dbReference type="GO" id="GO:0005739">
    <property type="term" value="C:mitochondrion"/>
    <property type="evidence" value="ECO:0007669"/>
    <property type="project" value="TreeGrafter"/>
</dbReference>
<dbReference type="AlphaFoldDB" id="A0AAW0R722"/>
<dbReference type="InterPro" id="IPR012337">
    <property type="entry name" value="RNaseH-like_sf"/>
</dbReference>
<dbReference type="SUPFAM" id="SSF53098">
    <property type="entry name" value="Ribonuclease H-like"/>
    <property type="match status" value="1"/>
</dbReference>
<dbReference type="GO" id="GO:0000403">
    <property type="term" value="F:Y-form DNA binding"/>
    <property type="evidence" value="ECO:0007669"/>
    <property type="project" value="TreeGrafter"/>
</dbReference>
<gene>
    <name evidence="2" type="ORF">PG999_002039</name>
</gene>
<comment type="caution">
    <text evidence="2">The sequence shown here is derived from an EMBL/GenBank/DDBJ whole genome shotgun (WGS) entry which is preliminary data.</text>
</comment>
<keyword evidence="3" id="KW-1185">Reference proteome</keyword>
<dbReference type="Pfam" id="PF02037">
    <property type="entry name" value="SAP"/>
    <property type="match status" value="1"/>
</dbReference>
<dbReference type="PANTHER" id="PTHR28072">
    <property type="entry name" value="CRUCIFORM CUTTING ENDONUCLEASE 1, MITOCHONDRIAL-RELATED"/>
    <property type="match status" value="1"/>
</dbReference>